<dbReference type="Gene3D" id="1.20.1280.70">
    <property type="entry name" value="Exonuclease ExoI, domain 3"/>
    <property type="match status" value="1"/>
</dbReference>
<dbReference type="GO" id="GO:0006281">
    <property type="term" value="P:DNA repair"/>
    <property type="evidence" value="ECO:0007669"/>
    <property type="project" value="InterPro"/>
</dbReference>
<feature type="domain" description="ExoI C-terminal" evidence="1">
    <location>
        <begin position="34"/>
        <end position="147"/>
    </location>
</feature>
<dbReference type="PROSITE" id="PS51785">
    <property type="entry name" value="EXOI_C"/>
    <property type="match status" value="1"/>
</dbReference>
<dbReference type="EMBL" id="CP076459">
    <property type="protein sequence ID" value="QWQ31234.1"/>
    <property type="molecule type" value="Genomic_DNA"/>
</dbReference>
<reference evidence="2" key="1">
    <citation type="submission" date="2021-06" db="EMBL/GenBank/DDBJ databases">
        <title>An adapted protocol for Saccharibacteria cultivation: two new species join this phylum of Candidate Phyla Radiations.</title>
        <authorList>
            <person name="Ibrahim A."/>
            <person name="Maatouk M."/>
            <person name="Raoult D."/>
            <person name="Bittar F."/>
        </authorList>
    </citation>
    <scope>NUCLEOTIDE SEQUENCE</scope>
    <source>
        <strain evidence="2">IHU2</strain>
    </source>
</reference>
<organism evidence="2 3">
    <name type="scientific">Candidatus Minimicrobia vallesae</name>
    <dbReference type="NCBI Taxonomy" id="2841264"/>
    <lineage>
        <taxon>Bacteria</taxon>
        <taxon>Candidatus Saccharimonadota</taxon>
        <taxon>Candidatus Saccharimonadota incertae sedis</taxon>
        <taxon>Candidatus Minimicrobia</taxon>
    </lineage>
</organism>
<protein>
    <recommendedName>
        <fullName evidence="1">ExoI C-terminal domain-containing protein</fullName>
    </recommendedName>
</protein>
<keyword evidence="3" id="KW-1185">Reference proteome</keyword>
<dbReference type="SUPFAM" id="SSF53098">
    <property type="entry name" value="Ribonuclease H-like"/>
    <property type="match status" value="1"/>
</dbReference>
<dbReference type="InterPro" id="IPR058561">
    <property type="entry name" value="Exonuc_1_C"/>
</dbReference>
<evidence type="ECO:0000313" key="3">
    <source>
        <dbReference type="Proteomes" id="UP000677117"/>
    </source>
</evidence>
<dbReference type="InterPro" id="IPR012337">
    <property type="entry name" value="RNaseH-like_sf"/>
</dbReference>
<proteinExistence type="predicted"/>
<dbReference type="KEGG" id="mvl:KOY49_03540"/>
<dbReference type="GO" id="GO:0008310">
    <property type="term" value="F:single-stranded DNA 3'-5' DNA exonuclease activity"/>
    <property type="evidence" value="ECO:0007669"/>
    <property type="project" value="InterPro"/>
</dbReference>
<evidence type="ECO:0000313" key="2">
    <source>
        <dbReference type="EMBL" id="QWQ31234.1"/>
    </source>
</evidence>
<accession>A0A8F1SA81</accession>
<dbReference type="Pfam" id="PF26016">
    <property type="entry name" value="ExoI_C"/>
    <property type="match status" value="1"/>
</dbReference>
<evidence type="ECO:0000259" key="1">
    <source>
        <dbReference type="PROSITE" id="PS51785"/>
    </source>
</evidence>
<name>A0A8F1SA81_9BACT</name>
<dbReference type="Proteomes" id="UP000677117">
    <property type="component" value="Chromosome"/>
</dbReference>
<sequence>MLATVQKHQDILLSHPDFAERLRSIFENRPEFKKMTDPEAQLYDGFLDNSDRVRVEAVRNAGERELADFHPDFQDERLSPLLLHYKARSFPNLLSEDELRQWEEWRTEHLQAQMPQFMKSLQRLAPSATDEQQFILQELQLWLESVLPSVDS</sequence>
<dbReference type="RefSeq" id="WP_269802132.1">
    <property type="nucleotide sequence ID" value="NZ_CP076459.1"/>
</dbReference>
<dbReference type="AlphaFoldDB" id="A0A8F1SA81"/>
<gene>
    <name evidence="2" type="ORF">KOY49_03540</name>
</gene>